<feature type="domain" description="Transposase IS66 central" evidence="2">
    <location>
        <begin position="21"/>
        <end position="215"/>
    </location>
</feature>
<protein>
    <submittedName>
        <fullName evidence="4">IS66 family transposase</fullName>
    </submittedName>
</protein>
<proteinExistence type="predicted"/>
<dbReference type="InterPro" id="IPR039552">
    <property type="entry name" value="IS66_C"/>
</dbReference>
<evidence type="ECO:0000313" key="4">
    <source>
        <dbReference type="EMBL" id="MDY7230927.1"/>
    </source>
</evidence>
<evidence type="ECO:0000256" key="1">
    <source>
        <dbReference type="SAM" id="MobiDB-lite"/>
    </source>
</evidence>
<dbReference type="Pfam" id="PF03050">
    <property type="entry name" value="DDE_Tnp_IS66"/>
    <property type="match status" value="1"/>
</dbReference>
<feature type="domain" description="Transposase IS66 C-terminal" evidence="3">
    <location>
        <begin position="222"/>
        <end position="258"/>
    </location>
</feature>
<keyword evidence="5" id="KW-1185">Reference proteome</keyword>
<gene>
    <name evidence="4" type="ORF">SYV04_31345</name>
</gene>
<accession>A0ABU5HBT0</accession>
<name>A0ABU5HBT0_9BACT</name>
<feature type="region of interest" description="Disordered" evidence="1">
    <location>
        <begin position="279"/>
        <end position="301"/>
    </location>
</feature>
<sequence>MRPRTGQLRIGTGLGEDLHYFVLLADKDHVFFEYTPRETSAAVEELFRGYSGYIQADAKSVYDVLFQKPDTPPEGHDSPEKVGCWSHCRRKFWEATCAKSEVAREGLARIGRLFALEEAWKADTPQTIHRLRNAHLRPHLEAFFRWAEEEYSQVRDERGLLRSALGYAVRQKEALMRVLDDGRLVLDNNRSERALRTIAVGRKAWLFVGSDDHAQSAGNILSLVASARLHGLDPEAYLRDLFRVLAHWPRERYLELAPRYWASTRARLDSQQLAAELGPLTVPPPLVPSPQQETAANGSSR</sequence>
<dbReference type="PANTHER" id="PTHR33678">
    <property type="entry name" value="BLL1576 PROTEIN"/>
    <property type="match status" value="1"/>
</dbReference>
<dbReference type="InterPro" id="IPR052344">
    <property type="entry name" value="Transposase-related"/>
</dbReference>
<dbReference type="NCBIfam" id="NF033517">
    <property type="entry name" value="transpos_IS66"/>
    <property type="match status" value="1"/>
</dbReference>
<dbReference type="InterPro" id="IPR004291">
    <property type="entry name" value="Transposase_IS66_central"/>
</dbReference>
<comment type="caution">
    <text evidence="4">The sequence shown here is derived from an EMBL/GenBank/DDBJ whole genome shotgun (WGS) entry which is preliminary data.</text>
</comment>
<evidence type="ECO:0000259" key="3">
    <source>
        <dbReference type="Pfam" id="PF13817"/>
    </source>
</evidence>
<feature type="compositionally biased region" description="Polar residues" evidence="1">
    <location>
        <begin position="291"/>
        <end position="301"/>
    </location>
</feature>
<organism evidence="4 5">
    <name type="scientific">Hyalangium rubrum</name>
    <dbReference type="NCBI Taxonomy" id="3103134"/>
    <lineage>
        <taxon>Bacteria</taxon>
        <taxon>Pseudomonadati</taxon>
        <taxon>Myxococcota</taxon>
        <taxon>Myxococcia</taxon>
        <taxon>Myxococcales</taxon>
        <taxon>Cystobacterineae</taxon>
        <taxon>Archangiaceae</taxon>
        <taxon>Hyalangium</taxon>
    </lineage>
</organism>
<dbReference type="Proteomes" id="UP001291309">
    <property type="component" value="Unassembled WGS sequence"/>
</dbReference>
<dbReference type="RefSeq" id="WP_321549637.1">
    <property type="nucleotide sequence ID" value="NZ_JAXIVS010000012.1"/>
</dbReference>
<dbReference type="EMBL" id="JAXIVS010000012">
    <property type="protein sequence ID" value="MDY7230927.1"/>
    <property type="molecule type" value="Genomic_DNA"/>
</dbReference>
<dbReference type="Pfam" id="PF13817">
    <property type="entry name" value="DDE_Tnp_IS66_C"/>
    <property type="match status" value="1"/>
</dbReference>
<evidence type="ECO:0000313" key="5">
    <source>
        <dbReference type="Proteomes" id="UP001291309"/>
    </source>
</evidence>
<reference evidence="4 5" key="1">
    <citation type="submission" date="2023-12" db="EMBL/GenBank/DDBJ databases">
        <title>the genome sequence of Hyalangium sp. s54d21.</title>
        <authorList>
            <person name="Zhang X."/>
        </authorList>
    </citation>
    <scope>NUCLEOTIDE SEQUENCE [LARGE SCALE GENOMIC DNA]</scope>
    <source>
        <strain evidence="5">s54d21</strain>
    </source>
</reference>
<dbReference type="PANTHER" id="PTHR33678:SF1">
    <property type="entry name" value="BLL1576 PROTEIN"/>
    <property type="match status" value="1"/>
</dbReference>
<evidence type="ECO:0000259" key="2">
    <source>
        <dbReference type="Pfam" id="PF03050"/>
    </source>
</evidence>